<dbReference type="AlphaFoldDB" id="A0A8J6BPA0"/>
<feature type="region of interest" description="Disordered" evidence="1">
    <location>
        <begin position="70"/>
        <end position="94"/>
    </location>
</feature>
<proteinExistence type="predicted"/>
<keyword evidence="3" id="KW-1185">Reference proteome</keyword>
<dbReference type="Proteomes" id="UP000729402">
    <property type="component" value="Unassembled WGS sequence"/>
</dbReference>
<evidence type="ECO:0000313" key="2">
    <source>
        <dbReference type="EMBL" id="KAG8088705.1"/>
    </source>
</evidence>
<evidence type="ECO:0000313" key="3">
    <source>
        <dbReference type="Proteomes" id="UP000729402"/>
    </source>
</evidence>
<gene>
    <name evidence="2" type="ORF">GUJ93_ZPchr0010g9100</name>
</gene>
<reference evidence="2" key="2">
    <citation type="submission" date="2021-02" db="EMBL/GenBank/DDBJ databases">
        <authorList>
            <person name="Kimball J.A."/>
            <person name="Haas M.W."/>
            <person name="Macchietto M."/>
            <person name="Kono T."/>
            <person name="Duquette J."/>
            <person name="Shao M."/>
        </authorList>
    </citation>
    <scope>NUCLEOTIDE SEQUENCE</scope>
    <source>
        <tissue evidence="2">Fresh leaf tissue</tissue>
    </source>
</reference>
<accession>A0A8J6BPA0</accession>
<comment type="caution">
    <text evidence="2">The sequence shown here is derived from an EMBL/GenBank/DDBJ whole genome shotgun (WGS) entry which is preliminary data.</text>
</comment>
<protein>
    <submittedName>
        <fullName evidence="2">Uncharacterized protein</fullName>
    </submittedName>
</protein>
<dbReference type="EMBL" id="JAAALK010000082">
    <property type="protein sequence ID" value="KAG8088705.1"/>
    <property type="molecule type" value="Genomic_DNA"/>
</dbReference>
<feature type="compositionally biased region" description="Low complexity" evidence="1">
    <location>
        <begin position="84"/>
        <end position="94"/>
    </location>
</feature>
<name>A0A8J6BPA0_ZIZPA</name>
<sequence length="138" mass="14070">MASDAAVTAAADANAAARAEEACLATEQAAAARCAKDSEAAAAQRQLQEEVSCHELALIDARRRIQEAADATRDVDPSLHSAVDDGAPSAASGDDVLLPNADIDTVSILHSQALAGLLGGFSGYGLPYLYQAAHQGPQ</sequence>
<evidence type="ECO:0000256" key="1">
    <source>
        <dbReference type="SAM" id="MobiDB-lite"/>
    </source>
</evidence>
<organism evidence="2 3">
    <name type="scientific">Zizania palustris</name>
    <name type="common">Northern wild rice</name>
    <dbReference type="NCBI Taxonomy" id="103762"/>
    <lineage>
        <taxon>Eukaryota</taxon>
        <taxon>Viridiplantae</taxon>
        <taxon>Streptophyta</taxon>
        <taxon>Embryophyta</taxon>
        <taxon>Tracheophyta</taxon>
        <taxon>Spermatophyta</taxon>
        <taxon>Magnoliopsida</taxon>
        <taxon>Liliopsida</taxon>
        <taxon>Poales</taxon>
        <taxon>Poaceae</taxon>
        <taxon>BOP clade</taxon>
        <taxon>Oryzoideae</taxon>
        <taxon>Oryzeae</taxon>
        <taxon>Zizaniinae</taxon>
        <taxon>Zizania</taxon>
    </lineage>
</organism>
<reference evidence="2" key="1">
    <citation type="journal article" date="2021" name="bioRxiv">
        <title>Whole Genome Assembly and Annotation of Northern Wild Rice, Zizania palustris L., Supports a Whole Genome Duplication in the Zizania Genus.</title>
        <authorList>
            <person name="Haas M."/>
            <person name="Kono T."/>
            <person name="Macchietto M."/>
            <person name="Millas R."/>
            <person name="McGilp L."/>
            <person name="Shao M."/>
            <person name="Duquette J."/>
            <person name="Hirsch C.N."/>
            <person name="Kimball J."/>
        </authorList>
    </citation>
    <scope>NUCLEOTIDE SEQUENCE</scope>
    <source>
        <tissue evidence="2">Fresh leaf tissue</tissue>
    </source>
</reference>